<comment type="caution">
    <text evidence="4">The sequence shown here is derived from an EMBL/GenBank/DDBJ whole genome shotgun (WGS) entry which is preliminary data.</text>
</comment>
<keyword evidence="3" id="KW-0812">Transmembrane</keyword>
<feature type="region of interest" description="Disordered" evidence="2">
    <location>
        <begin position="124"/>
        <end position="150"/>
    </location>
</feature>
<keyword evidence="3" id="KW-0472">Membrane</keyword>
<keyword evidence="5" id="KW-1185">Reference proteome</keyword>
<keyword evidence="3" id="KW-1133">Transmembrane helix</keyword>
<dbReference type="EMBL" id="CAJNNV010024991">
    <property type="protein sequence ID" value="CAE8611217.1"/>
    <property type="molecule type" value="Genomic_DNA"/>
</dbReference>
<feature type="transmembrane region" description="Helical" evidence="3">
    <location>
        <begin position="20"/>
        <end position="40"/>
    </location>
</feature>
<dbReference type="AlphaFoldDB" id="A0A813FCB5"/>
<organism evidence="4 5">
    <name type="scientific">Polarella glacialis</name>
    <name type="common">Dinoflagellate</name>
    <dbReference type="NCBI Taxonomy" id="89957"/>
    <lineage>
        <taxon>Eukaryota</taxon>
        <taxon>Sar</taxon>
        <taxon>Alveolata</taxon>
        <taxon>Dinophyceae</taxon>
        <taxon>Suessiales</taxon>
        <taxon>Suessiaceae</taxon>
        <taxon>Polarella</taxon>
    </lineage>
</organism>
<reference evidence="4" key="1">
    <citation type="submission" date="2021-02" db="EMBL/GenBank/DDBJ databases">
        <authorList>
            <person name="Dougan E. K."/>
            <person name="Rhodes N."/>
            <person name="Thang M."/>
            <person name="Chan C."/>
        </authorList>
    </citation>
    <scope>NUCLEOTIDE SEQUENCE</scope>
</reference>
<feature type="coiled-coil region" evidence="1">
    <location>
        <begin position="56"/>
        <end position="83"/>
    </location>
</feature>
<evidence type="ECO:0000256" key="2">
    <source>
        <dbReference type="SAM" id="MobiDB-lite"/>
    </source>
</evidence>
<evidence type="ECO:0000256" key="1">
    <source>
        <dbReference type="SAM" id="Coils"/>
    </source>
</evidence>
<proteinExistence type="predicted"/>
<protein>
    <submittedName>
        <fullName evidence="4">Uncharacterized protein</fullName>
    </submittedName>
</protein>
<dbReference type="Proteomes" id="UP000654075">
    <property type="component" value="Unassembled WGS sequence"/>
</dbReference>
<keyword evidence="1" id="KW-0175">Coiled coil</keyword>
<name>A0A813FCB5_POLGL</name>
<evidence type="ECO:0000256" key="3">
    <source>
        <dbReference type="SAM" id="Phobius"/>
    </source>
</evidence>
<feature type="region of interest" description="Disordered" evidence="2">
    <location>
        <begin position="1"/>
        <end position="21"/>
    </location>
</feature>
<evidence type="ECO:0000313" key="5">
    <source>
        <dbReference type="Proteomes" id="UP000654075"/>
    </source>
</evidence>
<accession>A0A813FCB5</accession>
<sequence length="150" mass="16189">QQRSVDSNFSTNADSGAGGTFAGNAAAAAATAAAAALAALGSPQMDLQSMSSMVECQGLRKRMDQQEAALKSAKHRELQLQHEVEDPDWMMRRMGDLERDSDAWHTERSSVEERVSQLVGIVSAAPKDEPQRASVADSQEELCDHDNGSW</sequence>
<gene>
    <name evidence="4" type="ORF">PGLA1383_LOCUS29023</name>
</gene>
<feature type="non-terminal residue" evidence="4">
    <location>
        <position position="150"/>
    </location>
</feature>
<feature type="compositionally biased region" description="Polar residues" evidence="2">
    <location>
        <begin position="1"/>
        <end position="14"/>
    </location>
</feature>
<evidence type="ECO:0000313" key="4">
    <source>
        <dbReference type="EMBL" id="CAE8611217.1"/>
    </source>
</evidence>